<evidence type="ECO:0008006" key="3">
    <source>
        <dbReference type="Google" id="ProtNLM"/>
    </source>
</evidence>
<keyword evidence="2" id="KW-1185">Reference proteome</keyword>
<dbReference type="Pfam" id="PF05521">
    <property type="entry name" value="Phage_HCP"/>
    <property type="match status" value="1"/>
</dbReference>
<sequence>MFDTRIEIVVKSAVRDEYNELNDELTPIALCYAQKTENGGRKMVDAGAIVYADDTEYTIRWRQEVKVGQFIIDNEQRYEIVAAREIGRRKLLRLTCKLHNNVENQG</sequence>
<organism evidence="1 2">
    <name type="scientific">Mucinivorans hirudinis</name>
    <dbReference type="NCBI Taxonomy" id="1433126"/>
    <lineage>
        <taxon>Bacteria</taxon>
        <taxon>Pseudomonadati</taxon>
        <taxon>Bacteroidota</taxon>
        <taxon>Bacteroidia</taxon>
        <taxon>Bacteroidales</taxon>
        <taxon>Rikenellaceae</taxon>
        <taxon>Mucinivorans</taxon>
    </lineage>
</organism>
<dbReference type="Gene3D" id="2.40.10.270">
    <property type="entry name" value="Bacteriophage SPP1 head-tail adaptor protein"/>
    <property type="match status" value="1"/>
</dbReference>
<dbReference type="Proteomes" id="UP000027616">
    <property type="component" value="Chromosome I"/>
</dbReference>
<dbReference type="AlphaFoldDB" id="A0A060R6F0"/>
<reference evidence="1 2" key="1">
    <citation type="journal article" date="2015" name="Genome Announc.">
        <title>Complete Genome Sequence of the Novel Leech Symbiont Mucinivorans hirudinis M3T.</title>
        <authorList>
            <person name="Nelson M.C."/>
            <person name="Bomar L."/>
            <person name="Graf J."/>
        </authorList>
    </citation>
    <scope>NUCLEOTIDE SEQUENCE [LARGE SCALE GENOMIC DNA]</scope>
    <source>
        <strain evidence="2">M3</strain>
    </source>
</reference>
<dbReference type="STRING" id="1433126.BN938_0521"/>
<dbReference type="HOGENOM" id="CLU_2220184_0_0_10"/>
<name>A0A060R6F0_9BACT</name>
<evidence type="ECO:0000313" key="2">
    <source>
        <dbReference type="Proteomes" id="UP000027616"/>
    </source>
</evidence>
<dbReference type="EMBL" id="HG934468">
    <property type="protein sequence ID" value="CDN30626.1"/>
    <property type="molecule type" value="Genomic_DNA"/>
</dbReference>
<dbReference type="InterPro" id="IPR038666">
    <property type="entry name" value="SSP1_head-tail_sf"/>
</dbReference>
<protein>
    <recommendedName>
        <fullName evidence="3">Phage head-tail adaptor</fullName>
    </recommendedName>
</protein>
<dbReference type="InterPro" id="IPR008767">
    <property type="entry name" value="Phage_SPP1_head-tail_adaptor"/>
</dbReference>
<accession>A0A060R6F0</accession>
<dbReference type="NCBIfam" id="TIGR01563">
    <property type="entry name" value="gp16_SPP1"/>
    <property type="match status" value="1"/>
</dbReference>
<gene>
    <name evidence="1" type="ORF">BN938_0521</name>
</gene>
<dbReference type="KEGG" id="rbc:BN938_0521"/>
<evidence type="ECO:0000313" key="1">
    <source>
        <dbReference type="EMBL" id="CDN30626.1"/>
    </source>
</evidence>
<proteinExistence type="predicted"/>